<organism evidence="2 3">
    <name type="scientific">Streptomyces armeniacus</name>
    <dbReference type="NCBI Taxonomy" id="83291"/>
    <lineage>
        <taxon>Bacteria</taxon>
        <taxon>Bacillati</taxon>
        <taxon>Actinomycetota</taxon>
        <taxon>Actinomycetes</taxon>
        <taxon>Kitasatosporales</taxon>
        <taxon>Streptomycetaceae</taxon>
        <taxon>Streptomyces</taxon>
    </lineage>
</organism>
<evidence type="ECO:0000313" key="3">
    <source>
        <dbReference type="Proteomes" id="UP000254425"/>
    </source>
</evidence>
<dbReference type="Proteomes" id="UP000254425">
    <property type="component" value="Chromosome"/>
</dbReference>
<evidence type="ECO:0008006" key="4">
    <source>
        <dbReference type="Google" id="ProtNLM"/>
    </source>
</evidence>
<name>A0A345XTV9_9ACTN</name>
<dbReference type="RefSeq" id="WP_208880983.1">
    <property type="nucleotide sequence ID" value="NZ_CP031320.1"/>
</dbReference>
<feature type="transmembrane region" description="Helical" evidence="1">
    <location>
        <begin position="132"/>
        <end position="153"/>
    </location>
</feature>
<sequence length="178" mass="19146">MANPAPRNPYDGAPPARTTGRHRPVTVIAFIAHALVVGPAMAGGSAFGIYQSWAWMDAAPPGHNRVFGAVLGYMFCTLGVLMGILVLRSGIRMLSGKPKTDLWAAHTYNTLFGFSCLLVVNMVFTWDPDSDGWLVMAQAAAVAFVVLLSGVLLGNAKPTSNYFARPRPPRPPARRPVR</sequence>
<feature type="transmembrane region" description="Helical" evidence="1">
    <location>
        <begin position="27"/>
        <end position="50"/>
    </location>
</feature>
<keyword evidence="1" id="KW-0812">Transmembrane</keyword>
<accession>A0A345XTV9</accession>
<gene>
    <name evidence="2" type="ORF">DVA86_22930</name>
</gene>
<proteinExistence type="predicted"/>
<dbReference type="EMBL" id="CP031320">
    <property type="protein sequence ID" value="AXK35075.1"/>
    <property type="molecule type" value="Genomic_DNA"/>
</dbReference>
<protein>
    <recommendedName>
        <fullName evidence="4">DUF2231 domain-containing protein</fullName>
    </recommendedName>
</protein>
<evidence type="ECO:0000256" key="1">
    <source>
        <dbReference type="SAM" id="Phobius"/>
    </source>
</evidence>
<evidence type="ECO:0000313" key="2">
    <source>
        <dbReference type="EMBL" id="AXK35075.1"/>
    </source>
</evidence>
<keyword evidence="1" id="KW-1133">Transmembrane helix</keyword>
<feature type="transmembrane region" description="Helical" evidence="1">
    <location>
        <begin position="108"/>
        <end position="126"/>
    </location>
</feature>
<keyword evidence="1" id="KW-0472">Membrane</keyword>
<dbReference type="KEGG" id="sarm:DVA86_22930"/>
<feature type="transmembrane region" description="Helical" evidence="1">
    <location>
        <begin position="70"/>
        <end position="87"/>
    </location>
</feature>
<keyword evidence="3" id="KW-1185">Reference proteome</keyword>
<reference evidence="2 3" key="1">
    <citation type="submission" date="2018-07" db="EMBL/GenBank/DDBJ databases">
        <title>Draft genome of the type strain Streptomyces armeniacus ATCC 15676.</title>
        <authorList>
            <person name="Labana P."/>
            <person name="Gosse J.T."/>
            <person name="Boddy C.N."/>
        </authorList>
    </citation>
    <scope>NUCLEOTIDE SEQUENCE [LARGE SCALE GENOMIC DNA]</scope>
    <source>
        <strain evidence="2 3">ATCC 15676</strain>
    </source>
</reference>
<dbReference type="AlphaFoldDB" id="A0A345XTV9"/>